<dbReference type="InterPro" id="IPR004860">
    <property type="entry name" value="LAGLIDADG_dom"/>
</dbReference>
<accession>A0A2M7Q6A1</accession>
<protein>
    <recommendedName>
        <fullName evidence="1">Homing endonuclease LAGLIDADG domain-containing protein</fullName>
    </recommendedName>
</protein>
<sequence length="232" mass="27664">MNYNLYMVNTVGSLKVINKYWQKKWIEIKNSLSLTNEQRSVIVGSILGDGTLRLGERAINVNLKIEHGLAQQEYVLWKYNILRPWVFTEPKISYRYRENGERYVKSLWFRTIRHPLLTGFYELFYKNGKKIIPLDIDQYLDSLGMAVWVMDDGSLNQNKIDISTYSFIELEINLLLRVLDKKFGLNGNYYRDRDKGYRMYFNVKETEKLVEIIKPYIIDSMKYKITLKPRND</sequence>
<dbReference type="Proteomes" id="UP000228730">
    <property type="component" value="Unassembled WGS sequence"/>
</dbReference>
<evidence type="ECO:0000313" key="3">
    <source>
        <dbReference type="Proteomes" id="UP000228730"/>
    </source>
</evidence>
<feature type="domain" description="Homing endonuclease LAGLIDADG" evidence="1">
    <location>
        <begin position="39"/>
        <end position="209"/>
    </location>
</feature>
<evidence type="ECO:0000259" key="1">
    <source>
        <dbReference type="Pfam" id="PF03161"/>
    </source>
</evidence>
<gene>
    <name evidence="2" type="ORF">COY97_01380</name>
</gene>
<reference evidence="3" key="1">
    <citation type="submission" date="2017-09" db="EMBL/GenBank/DDBJ databases">
        <title>Depth-based differentiation of microbial function through sediment-hosted aquifers and enrichment of novel symbionts in the deep terrestrial subsurface.</title>
        <authorList>
            <person name="Probst A.J."/>
            <person name="Ladd B."/>
            <person name="Jarett J.K."/>
            <person name="Geller-Mcgrath D.E."/>
            <person name="Sieber C.M.K."/>
            <person name="Emerson J.B."/>
            <person name="Anantharaman K."/>
            <person name="Thomas B.C."/>
            <person name="Malmstrom R."/>
            <person name="Stieglmeier M."/>
            <person name="Klingl A."/>
            <person name="Woyke T."/>
            <person name="Ryan C.M."/>
            <person name="Banfield J.F."/>
        </authorList>
    </citation>
    <scope>NUCLEOTIDE SEQUENCE [LARGE SCALE GENOMIC DNA]</scope>
</reference>
<evidence type="ECO:0000313" key="2">
    <source>
        <dbReference type="EMBL" id="PIY58967.1"/>
    </source>
</evidence>
<dbReference type="Pfam" id="PF03161">
    <property type="entry name" value="LAGLIDADG_2"/>
    <property type="match status" value="1"/>
</dbReference>
<dbReference type="SUPFAM" id="SSF55608">
    <property type="entry name" value="Homing endonucleases"/>
    <property type="match status" value="1"/>
</dbReference>
<proteinExistence type="predicted"/>
<dbReference type="Gene3D" id="3.10.28.10">
    <property type="entry name" value="Homing endonucleases"/>
    <property type="match status" value="2"/>
</dbReference>
<organism evidence="2 3">
    <name type="scientific">Candidatus Wolfebacteria bacterium CG_4_10_14_0_8_um_filter_39_64</name>
    <dbReference type="NCBI Taxonomy" id="1975063"/>
    <lineage>
        <taxon>Bacteria</taxon>
        <taxon>Candidatus Wolfeibacteriota</taxon>
    </lineage>
</organism>
<dbReference type="InterPro" id="IPR027434">
    <property type="entry name" value="Homing_endonucl"/>
</dbReference>
<name>A0A2M7Q6A1_9BACT</name>
<comment type="caution">
    <text evidence="2">The sequence shown here is derived from an EMBL/GenBank/DDBJ whole genome shotgun (WGS) entry which is preliminary data.</text>
</comment>
<dbReference type="GO" id="GO:0004519">
    <property type="term" value="F:endonuclease activity"/>
    <property type="evidence" value="ECO:0007669"/>
    <property type="project" value="InterPro"/>
</dbReference>
<dbReference type="AlphaFoldDB" id="A0A2M7Q6A1"/>
<dbReference type="EMBL" id="PFKY01000044">
    <property type="protein sequence ID" value="PIY58967.1"/>
    <property type="molecule type" value="Genomic_DNA"/>
</dbReference>